<keyword evidence="1" id="KW-0732">Signal</keyword>
<dbReference type="AlphaFoldDB" id="A0A1N7S796"/>
<sequence length="170" mass="17213">MKNLALVALAAVLVAPAASAQTIEDANAPSGAHFSTAQPACTVDQATLDVSCTGATIGGIGHTNANLNFSVTYTGTVQCTNHGGQVVDVKTQTTDAIPSTKLTASKNGQLTVPAVSVAAPTAQDLLADATCPNGNWTKQLVAGPKLANFVYTITFVGFSGPYFSISFVAP</sequence>
<organism evidence="2 3">
    <name type="scientific">Paraburkholderia piptadeniae</name>
    <dbReference type="NCBI Taxonomy" id="1701573"/>
    <lineage>
        <taxon>Bacteria</taxon>
        <taxon>Pseudomonadati</taxon>
        <taxon>Pseudomonadota</taxon>
        <taxon>Betaproteobacteria</taxon>
        <taxon>Burkholderiales</taxon>
        <taxon>Burkholderiaceae</taxon>
        <taxon>Paraburkholderia</taxon>
    </lineage>
</organism>
<protein>
    <recommendedName>
        <fullName evidence="4">Secreted protein</fullName>
    </recommendedName>
</protein>
<evidence type="ECO:0000313" key="3">
    <source>
        <dbReference type="Proteomes" id="UP000195569"/>
    </source>
</evidence>
<evidence type="ECO:0000313" key="2">
    <source>
        <dbReference type="EMBL" id="SIT43171.1"/>
    </source>
</evidence>
<comment type="caution">
    <text evidence="2">The sequence shown here is derived from an EMBL/GenBank/DDBJ whole genome shotgun (WGS) entry which is preliminary data.</text>
</comment>
<name>A0A1N7S796_9BURK</name>
<dbReference type="Proteomes" id="UP000195569">
    <property type="component" value="Unassembled WGS sequence"/>
</dbReference>
<accession>A0A1N7S796</accession>
<gene>
    <name evidence="2" type="ORF">BN2476_340100</name>
</gene>
<keyword evidence="3" id="KW-1185">Reference proteome</keyword>
<dbReference type="EMBL" id="CYGY02000034">
    <property type="protein sequence ID" value="SIT43171.1"/>
    <property type="molecule type" value="Genomic_DNA"/>
</dbReference>
<reference evidence="2" key="1">
    <citation type="submission" date="2016-12" db="EMBL/GenBank/DDBJ databases">
        <authorList>
            <person name="Moulin L."/>
        </authorList>
    </citation>
    <scope>NUCLEOTIDE SEQUENCE [LARGE SCALE GENOMIC DNA]</scope>
    <source>
        <strain evidence="2">STM 7183</strain>
    </source>
</reference>
<feature type="signal peptide" evidence="1">
    <location>
        <begin position="1"/>
        <end position="20"/>
    </location>
</feature>
<evidence type="ECO:0008006" key="4">
    <source>
        <dbReference type="Google" id="ProtNLM"/>
    </source>
</evidence>
<dbReference type="RefSeq" id="WP_087735701.1">
    <property type="nucleotide sequence ID" value="NZ_CYGY02000034.1"/>
</dbReference>
<feature type="chain" id="PRO_5009944218" description="Secreted protein" evidence="1">
    <location>
        <begin position="21"/>
        <end position="170"/>
    </location>
</feature>
<evidence type="ECO:0000256" key="1">
    <source>
        <dbReference type="SAM" id="SignalP"/>
    </source>
</evidence>
<dbReference type="OrthoDB" id="4943656at2"/>
<proteinExistence type="predicted"/>